<dbReference type="SUPFAM" id="SSF56425">
    <property type="entry name" value="Succinate dehydrogenase/fumarate reductase flavoprotein, catalytic domain"/>
    <property type="match status" value="1"/>
</dbReference>
<keyword evidence="6" id="KW-0614">Plasmid</keyword>
<evidence type="ECO:0000256" key="4">
    <source>
        <dbReference type="ARBA" id="ARBA00023002"/>
    </source>
</evidence>
<dbReference type="RefSeq" id="WP_137116447.1">
    <property type="nucleotide sequence ID" value="NZ_CP032322.1"/>
</dbReference>
<keyword evidence="2" id="KW-0285">Flavoprotein</keyword>
<feature type="domain" description="FAD-dependent oxidoreductase 2 FAD-binding" evidence="5">
    <location>
        <begin position="18"/>
        <end position="439"/>
    </location>
</feature>
<sequence length="479" mass="49102">MSRILPADGVTFEFTVPVVVIGGGAAGMIAALAAHERGAEVLVLERDALPQGSTALSAGLIPAPGARWQRAAGIEDSPERFAADIIAKAKGEPDPADVSRVARAVGPALEWLADRYGLPFSVVDNFTYPGHSARRMHGLPSRSGAELIDRLRGAVEAAGIDVLCEAHVTALYADDGPRVRGVEVTRPDGSVERVGCAALILACNGYGGNKALVERHVPELADALYFGHPGNQGDALLWGEALGAATRHLSGHQGHGSVAHPAGILVTWATVTEGGVQVNTEGRRFSNEAQGYSEQAAVVLRQPDGIAWTVFDERIAAVARQFEDFRQAEAMGAVLGADSPADLARSMKIDTDALTATLAEVDRLKAAGGIDGLGRSFAGSAPLVAPYRAVRVTGALFHTQGGLVVDDDARVLAKAPDGQGGPLPNLYAAGGAACGVSGSKASGYLSGNGLLTAVALGRIAGAAAADSVAADAVKEESNQ</sequence>
<dbReference type="PANTHER" id="PTHR43400:SF10">
    <property type="entry name" value="3-OXOSTEROID 1-DEHYDROGENASE"/>
    <property type="match status" value="1"/>
</dbReference>
<dbReference type="InterPro" id="IPR003953">
    <property type="entry name" value="FAD-dep_OxRdtase_2_FAD-bd"/>
</dbReference>
<protein>
    <submittedName>
        <fullName evidence="6">FAD-dependent oxidoreductase</fullName>
    </submittedName>
</protein>
<gene>
    <name evidence="6" type="ORF">D3093_17400</name>
</gene>
<evidence type="ECO:0000259" key="5">
    <source>
        <dbReference type="Pfam" id="PF00890"/>
    </source>
</evidence>
<dbReference type="InterPro" id="IPR036188">
    <property type="entry name" value="FAD/NAD-bd_sf"/>
</dbReference>
<dbReference type="KEGG" id="aare:D3093_17400"/>
<evidence type="ECO:0000313" key="7">
    <source>
        <dbReference type="Proteomes" id="UP000298595"/>
    </source>
</evidence>
<evidence type="ECO:0000256" key="2">
    <source>
        <dbReference type="ARBA" id="ARBA00022630"/>
    </source>
</evidence>
<geneLocation type="plasmid" evidence="6 7">
    <name>p1</name>
</geneLocation>
<dbReference type="Proteomes" id="UP000298595">
    <property type="component" value="Plasmid p1"/>
</dbReference>
<dbReference type="GO" id="GO:0008202">
    <property type="term" value="P:steroid metabolic process"/>
    <property type="evidence" value="ECO:0007669"/>
    <property type="project" value="UniProtKB-ARBA"/>
</dbReference>
<dbReference type="Gene3D" id="3.90.700.10">
    <property type="entry name" value="Succinate dehydrogenase/fumarate reductase flavoprotein, catalytic domain"/>
    <property type="match status" value="1"/>
</dbReference>
<dbReference type="InterPro" id="IPR027477">
    <property type="entry name" value="Succ_DH/fumarate_Rdtase_cat_sf"/>
</dbReference>
<dbReference type="SUPFAM" id="SSF51905">
    <property type="entry name" value="FAD/NAD(P)-binding domain"/>
    <property type="match status" value="1"/>
</dbReference>
<keyword evidence="3" id="KW-0274">FAD</keyword>
<comment type="cofactor">
    <cofactor evidence="1">
        <name>FAD</name>
        <dbReference type="ChEBI" id="CHEBI:57692"/>
    </cofactor>
</comment>
<dbReference type="PANTHER" id="PTHR43400">
    <property type="entry name" value="FUMARATE REDUCTASE"/>
    <property type="match status" value="1"/>
</dbReference>
<proteinExistence type="predicted"/>
<dbReference type="GO" id="GO:0016491">
    <property type="term" value="F:oxidoreductase activity"/>
    <property type="evidence" value="ECO:0007669"/>
    <property type="project" value="UniProtKB-KW"/>
</dbReference>
<dbReference type="EMBL" id="CP032322">
    <property type="protein sequence ID" value="QCN97068.1"/>
    <property type="molecule type" value="Genomic_DNA"/>
</dbReference>
<dbReference type="Pfam" id="PF00890">
    <property type="entry name" value="FAD_binding_2"/>
    <property type="match status" value="1"/>
</dbReference>
<name>A0A4D8PN18_9PROT</name>
<dbReference type="InterPro" id="IPR050315">
    <property type="entry name" value="FAD-oxidoreductase_2"/>
</dbReference>
<dbReference type="PRINTS" id="PR00411">
    <property type="entry name" value="PNDRDTASEI"/>
</dbReference>
<evidence type="ECO:0000313" key="6">
    <source>
        <dbReference type="EMBL" id="QCN97068.1"/>
    </source>
</evidence>
<reference evidence="6 7" key="1">
    <citation type="submission" date="2018-09" db="EMBL/GenBank/DDBJ databases">
        <title>Whole genome based analysis of evolution and adaptive divergence in Indian and Brazilian strains of Azospirillum brasilense.</title>
        <authorList>
            <person name="Singh C."/>
            <person name="Tripathi A.K."/>
        </authorList>
    </citation>
    <scope>NUCLEOTIDE SEQUENCE [LARGE SCALE GENOMIC DNA]</scope>
    <source>
        <strain evidence="6 7">MTCC4035</strain>
        <plasmid evidence="6 7">p1</plasmid>
    </source>
</reference>
<evidence type="ECO:0000256" key="1">
    <source>
        <dbReference type="ARBA" id="ARBA00001974"/>
    </source>
</evidence>
<dbReference type="AlphaFoldDB" id="A0A4D8PN18"/>
<accession>A0A4D8PN18</accession>
<dbReference type="Gene3D" id="3.50.50.60">
    <property type="entry name" value="FAD/NAD(P)-binding domain"/>
    <property type="match status" value="1"/>
</dbReference>
<keyword evidence="4" id="KW-0560">Oxidoreductase</keyword>
<evidence type="ECO:0000256" key="3">
    <source>
        <dbReference type="ARBA" id="ARBA00022827"/>
    </source>
</evidence>
<organism evidence="6 7">
    <name type="scientific">Azospirillum argentinense</name>
    <dbReference type="NCBI Taxonomy" id="2970906"/>
    <lineage>
        <taxon>Bacteria</taxon>
        <taxon>Pseudomonadati</taxon>
        <taxon>Pseudomonadota</taxon>
        <taxon>Alphaproteobacteria</taxon>
        <taxon>Rhodospirillales</taxon>
        <taxon>Azospirillaceae</taxon>
        <taxon>Azospirillum</taxon>
    </lineage>
</organism>